<proteinExistence type="predicted"/>
<dbReference type="GO" id="GO:0007265">
    <property type="term" value="P:Ras protein signal transduction"/>
    <property type="evidence" value="ECO:0007669"/>
    <property type="project" value="TreeGrafter"/>
</dbReference>
<dbReference type="Pfam" id="PF00618">
    <property type="entry name" value="RasGEF_N"/>
    <property type="match status" value="1"/>
</dbReference>
<dbReference type="PROSITE" id="PS50212">
    <property type="entry name" value="RASGEF_NTER"/>
    <property type="match status" value="1"/>
</dbReference>
<evidence type="ECO:0000313" key="5">
    <source>
        <dbReference type="EMBL" id="GBE85032.1"/>
    </source>
</evidence>
<name>A0A401GS22_9APHY</name>
<evidence type="ECO:0000256" key="2">
    <source>
        <dbReference type="PROSITE-ProRule" id="PRU00168"/>
    </source>
</evidence>
<dbReference type="PANTHER" id="PTHR23113">
    <property type="entry name" value="GUANINE NUCLEOTIDE EXCHANGE FACTOR"/>
    <property type="match status" value="1"/>
</dbReference>
<dbReference type="RefSeq" id="XP_027615945.1">
    <property type="nucleotide sequence ID" value="XM_027760144.1"/>
</dbReference>
<accession>A0A401GS22</accession>
<evidence type="ECO:0000259" key="4">
    <source>
        <dbReference type="PROSITE" id="PS50212"/>
    </source>
</evidence>
<keyword evidence="1 2" id="KW-0344">Guanine-nucleotide releasing factor</keyword>
<dbReference type="Proteomes" id="UP000287166">
    <property type="component" value="Unassembled WGS sequence"/>
</dbReference>
<dbReference type="GeneID" id="38781949"/>
<dbReference type="InterPro" id="IPR001895">
    <property type="entry name" value="RASGEF_cat_dom"/>
</dbReference>
<dbReference type="CDD" id="cd06224">
    <property type="entry name" value="REM"/>
    <property type="match status" value="1"/>
</dbReference>
<dbReference type="GO" id="GO:0005886">
    <property type="term" value="C:plasma membrane"/>
    <property type="evidence" value="ECO:0007669"/>
    <property type="project" value="TreeGrafter"/>
</dbReference>
<dbReference type="OrthoDB" id="546434at2759"/>
<dbReference type="SMART" id="SM00147">
    <property type="entry name" value="RasGEF"/>
    <property type="match status" value="1"/>
</dbReference>
<evidence type="ECO:0000256" key="1">
    <source>
        <dbReference type="ARBA" id="ARBA00022658"/>
    </source>
</evidence>
<dbReference type="InterPro" id="IPR023578">
    <property type="entry name" value="Ras_GEF_dom_sf"/>
</dbReference>
<evidence type="ECO:0000259" key="3">
    <source>
        <dbReference type="PROSITE" id="PS50009"/>
    </source>
</evidence>
<dbReference type="Pfam" id="PF00617">
    <property type="entry name" value="RasGEF"/>
    <property type="match status" value="1"/>
</dbReference>
<evidence type="ECO:0000313" key="6">
    <source>
        <dbReference type="Proteomes" id="UP000287166"/>
    </source>
</evidence>
<dbReference type="Gene3D" id="1.20.870.10">
    <property type="entry name" value="Son of sevenless (SoS) protein Chain: S domain 1"/>
    <property type="match status" value="1"/>
</dbReference>
<dbReference type="Gene3D" id="1.10.840.10">
    <property type="entry name" value="Ras guanine-nucleotide exchange factors catalytic domain"/>
    <property type="match status" value="1"/>
</dbReference>
<feature type="domain" description="N-terminal Ras-GEF" evidence="4">
    <location>
        <begin position="278"/>
        <end position="410"/>
    </location>
</feature>
<reference evidence="5 6" key="1">
    <citation type="journal article" date="2018" name="Sci. Rep.">
        <title>Genome sequence of the cauliflower mushroom Sparassis crispa (Hanabiratake) and its association with beneficial usage.</title>
        <authorList>
            <person name="Kiyama R."/>
            <person name="Furutani Y."/>
            <person name="Kawaguchi K."/>
            <person name="Nakanishi T."/>
        </authorList>
    </citation>
    <scope>NUCLEOTIDE SEQUENCE [LARGE SCALE GENOMIC DNA]</scope>
</reference>
<dbReference type="InParanoid" id="A0A401GS22"/>
<dbReference type="PROSITE" id="PS50009">
    <property type="entry name" value="RASGEF_CAT"/>
    <property type="match status" value="1"/>
</dbReference>
<dbReference type="InterPro" id="IPR036964">
    <property type="entry name" value="RASGEF_cat_dom_sf"/>
</dbReference>
<dbReference type="GO" id="GO:0005085">
    <property type="term" value="F:guanyl-nucleotide exchange factor activity"/>
    <property type="evidence" value="ECO:0007669"/>
    <property type="project" value="UniProtKB-KW"/>
</dbReference>
<dbReference type="STRING" id="139825.A0A401GS22"/>
<keyword evidence="6" id="KW-1185">Reference proteome</keyword>
<dbReference type="AlphaFoldDB" id="A0A401GS22"/>
<gene>
    <name evidence="5" type="ORF">SCP_0702180</name>
</gene>
<organism evidence="5 6">
    <name type="scientific">Sparassis crispa</name>
    <dbReference type="NCBI Taxonomy" id="139825"/>
    <lineage>
        <taxon>Eukaryota</taxon>
        <taxon>Fungi</taxon>
        <taxon>Dikarya</taxon>
        <taxon>Basidiomycota</taxon>
        <taxon>Agaricomycotina</taxon>
        <taxon>Agaricomycetes</taxon>
        <taxon>Polyporales</taxon>
        <taxon>Sparassidaceae</taxon>
        <taxon>Sparassis</taxon>
    </lineage>
</organism>
<sequence length="721" mass="81145">MASVEKSTISGPRPLRSRTLPLRLCGQATWDVNSNLTAVTHGFSRVRCSLVYRNFDNLSEAAASLSKAITRTLDFSGHGRSSVAATSGFHSAHNGLVFACELLQSHLSTLHQDLDGEALDIALSRASQLLDATMLNYRGFLRAVEMNNLQVFSSNDVQAIVHRESVEQNAAASVPKSRRKSVLSRLRTFSLSCMLSELVSPLDVLNGRSTASAITLVEPSPMSIKSRQTSFRAKCGDTKNASYNSDITLDLEYIRQMLLSNASSDLHPEETMDVVRNADGSISLATFSELIHMATDQREFLKGYLADLVDVLFLYFRSFATPEKFFEMLLERYHGKAASALGQEDLPRWNQDHNFSKVQVTSLIYMWLKFYWKPTTDECVRQRIIEFSHDSIASDTDIPLQLVKLVTSTICECSPGRTGHEGGRWLEKEITRTETAAGTFPPTDFQARLQYLETFGTDDTSLVNARYFLGTGGAEEIARHLTILESELFHTFVPEDLINFADRGLQSKLVAWRKFSDALSLWVRDCILEHSGAADRARLLEMFVTIAQDCKTMRNFSSAQIIVVALRSSCISRLQQTAKAVSQRCRDVYQELEEFFDSSKNWSPCRTELVQNLPAVPLAMIFVKDIIHCRDGLPRIMSTVGTSSKPSQEYIPLNYYRQMTKIVRGLEKCYGSYKLQRSEFLYGWLKHNIARLQQDSYSTHEGRLVQKSLLLEPKSLTPSLI</sequence>
<dbReference type="SUPFAM" id="SSF48366">
    <property type="entry name" value="Ras GEF"/>
    <property type="match status" value="1"/>
</dbReference>
<protein>
    <submittedName>
        <fullName evidence="5">Ras GEF</fullName>
    </submittedName>
</protein>
<dbReference type="EMBL" id="BFAD01000007">
    <property type="protein sequence ID" value="GBE85032.1"/>
    <property type="molecule type" value="Genomic_DNA"/>
</dbReference>
<comment type="caution">
    <text evidence="5">The sequence shown here is derived from an EMBL/GenBank/DDBJ whole genome shotgun (WGS) entry which is preliminary data.</text>
</comment>
<feature type="domain" description="Ras-GEF" evidence="3">
    <location>
        <begin position="473"/>
        <end position="714"/>
    </location>
</feature>
<dbReference type="InterPro" id="IPR000651">
    <property type="entry name" value="Ras-like_Gua-exchang_fac_N"/>
</dbReference>
<dbReference type="InterPro" id="IPR008937">
    <property type="entry name" value="Ras-like_GEF"/>
</dbReference>
<dbReference type="PANTHER" id="PTHR23113:SF368">
    <property type="entry name" value="CELL DIVISION CONTROL PROTEIN 25"/>
    <property type="match status" value="1"/>
</dbReference>